<sequence>MKHQFCFILKISYLAAHKSEVYMFWDINIEKLKRDNHSHGECVFNAYSKELYVFAYSVVGGKVESEDNVQDFWGKLWPLIHYFCQRFSFRFYCHTSIYRMSLNVLRTK</sequence>
<evidence type="ECO:0000313" key="2">
    <source>
        <dbReference type="EMBL" id="KIO45061.1"/>
    </source>
</evidence>
<evidence type="ECO:0000313" key="4">
    <source>
        <dbReference type="Proteomes" id="UP000031980"/>
    </source>
</evidence>
<comment type="caution">
    <text evidence="1">The sequence shown here is derived from an EMBL/GenBank/DDBJ whole genome shotgun (WGS) entry which is preliminary data.</text>
</comment>
<evidence type="ECO:0000313" key="3">
    <source>
        <dbReference type="Proteomes" id="UP000031937"/>
    </source>
</evidence>
<dbReference type="Proteomes" id="UP000031937">
    <property type="component" value="Unassembled WGS sequence"/>
</dbReference>
<dbReference type="Gene3D" id="1.10.1740.10">
    <property type="match status" value="1"/>
</dbReference>
<keyword evidence="4" id="KW-1185">Reference proteome</keyword>
<dbReference type="EMBL" id="JPIT01000018">
    <property type="protein sequence ID" value="KIO45061.1"/>
    <property type="molecule type" value="Genomic_DNA"/>
</dbReference>
<proteinExistence type="predicted"/>
<dbReference type="OrthoDB" id="659855at2"/>
<evidence type="ECO:0000313" key="1">
    <source>
        <dbReference type="EMBL" id="KIO42819.1"/>
    </source>
</evidence>
<dbReference type="GO" id="GO:0003700">
    <property type="term" value="F:DNA-binding transcription factor activity"/>
    <property type="evidence" value="ECO:0007669"/>
    <property type="project" value="InterPro"/>
</dbReference>
<name>A0A0C3RDH1_9PORP</name>
<dbReference type="Proteomes" id="UP000031980">
    <property type="component" value="Unassembled WGS sequence"/>
</dbReference>
<dbReference type="AlphaFoldDB" id="A0A0C3RDH1"/>
<organism evidence="1 4">
    <name type="scientific">Sanguibacteroides justesenii</name>
    <dbReference type="NCBI Taxonomy" id="1547597"/>
    <lineage>
        <taxon>Bacteria</taxon>
        <taxon>Pseudomonadati</taxon>
        <taxon>Bacteroidota</taxon>
        <taxon>Bacteroidia</taxon>
        <taxon>Bacteroidales</taxon>
        <taxon>Porphyromonadaceae</taxon>
        <taxon>Sanguibacteroides</taxon>
    </lineage>
</organism>
<reference evidence="1 4" key="1">
    <citation type="submission" date="2014-07" db="EMBL/GenBank/DDBJ databases">
        <title>Porphyromonadaceae bacterium OUH 308042 = ATCC BAA-2681 = DSM 28342 draft genome.</title>
        <authorList>
            <person name="Sydenham T.V."/>
            <person name="Hasman H."/>
            <person name="Justensen U.S."/>
        </authorList>
    </citation>
    <scope>NUCLEOTIDE SEQUENCE [LARGE SCALE GENOMIC DNA]</scope>
    <source>
        <strain evidence="1 4">OUH 308042</strain>
    </source>
</reference>
<dbReference type="InterPro" id="IPR013325">
    <property type="entry name" value="RNA_pol_sigma_r2"/>
</dbReference>
<dbReference type="EMBL" id="JPIU01000049">
    <property type="protein sequence ID" value="KIO42819.1"/>
    <property type="molecule type" value="Genomic_DNA"/>
</dbReference>
<gene>
    <name evidence="1" type="ORF">BA92_13190</name>
    <name evidence="2" type="ORF">IE90_06360</name>
</gene>
<dbReference type="GO" id="GO:0006352">
    <property type="term" value="P:DNA-templated transcription initiation"/>
    <property type="evidence" value="ECO:0007669"/>
    <property type="project" value="InterPro"/>
</dbReference>
<reference evidence="2 3" key="2">
    <citation type="submission" date="2014-07" db="EMBL/GenBank/DDBJ databases">
        <title>Porphyromonadaceae bacterium OUH 334697 = ATCC BAA-2682 = DSM 28341 draft genome.</title>
        <authorList>
            <person name="Sydenham T.V."/>
            <person name="Hasman H."/>
            <person name="Justesen U.S."/>
        </authorList>
    </citation>
    <scope>NUCLEOTIDE SEQUENCE [LARGE SCALE GENOMIC DNA]</scope>
    <source>
        <strain evidence="2 3">OUH 334697</strain>
    </source>
</reference>
<dbReference type="SUPFAM" id="SSF88946">
    <property type="entry name" value="Sigma2 domain of RNA polymerase sigma factors"/>
    <property type="match status" value="1"/>
</dbReference>
<accession>A0A0C3RDH1</accession>
<protein>
    <submittedName>
        <fullName evidence="1">Uncharacterized protein</fullName>
    </submittedName>
</protein>